<evidence type="ECO:0000313" key="1">
    <source>
        <dbReference type="EMBL" id="PXY84088.1"/>
    </source>
</evidence>
<evidence type="ECO:0000313" key="2">
    <source>
        <dbReference type="Proteomes" id="UP000247698"/>
    </source>
</evidence>
<sequence length="73" mass="8340">MQVVDDQLVFQDQLSKKWLALPLVKLISASTNSGMHWINAFNEDNAICTVFVDKETYNYVNRCTTPSIIFKKG</sequence>
<keyword evidence="2" id="KW-1185">Reference proteome</keyword>
<accession>A0ABX5N487</accession>
<protein>
    <submittedName>
        <fullName evidence="1">Uncharacterized protein</fullName>
    </submittedName>
</protein>
<dbReference type="Proteomes" id="UP000247698">
    <property type="component" value="Unassembled WGS sequence"/>
</dbReference>
<gene>
    <name evidence="1" type="ORF">DK873_02680</name>
</gene>
<proteinExistence type="predicted"/>
<reference evidence="1 2" key="1">
    <citation type="submission" date="2018-05" db="EMBL/GenBank/DDBJ databases">
        <title>Reference genomes for bee gut microbiota database.</title>
        <authorList>
            <person name="Ellegaard K.M."/>
        </authorList>
    </citation>
    <scope>NUCLEOTIDE SEQUENCE [LARGE SCALE GENOMIC DNA]</scope>
    <source>
        <strain evidence="1 2">ESL0184</strain>
    </source>
</reference>
<name>A0ABX5N487_9LACO</name>
<organism evidence="1 2">
    <name type="scientific">Lactobacillus melliventris</name>
    <dbReference type="NCBI Taxonomy" id="1218507"/>
    <lineage>
        <taxon>Bacteria</taxon>
        <taxon>Bacillati</taxon>
        <taxon>Bacillota</taxon>
        <taxon>Bacilli</taxon>
        <taxon>Lactobacillales</taxon>
        <taxon>Lactobacillaceae</taxon>
        <taxon>Lactobacillus</taxon>
    </lineage>
</organism>
<comment type="caution">
    <text evidence="1">The sequence shown here is derived from an EMBL/GenBank/DDBJ whole genome shotgun (WGS) entry which is preliminary data.</text>
</comment>
<dbReference type="EMBL" id="QGLG01000002">
    <property type="protein sequence ID" value="PXY84088.1"/>
    <property type="molecule type" value="Genomic_DNA"/>
</dbReference>